<reference evidence="1 2" key="1">
    <citation type="submission" date="2018-04" db="EMBL/GenBank/DDBJ databases">
        <title>Marixanthomonas spongiae HN-E44 sp. nov., isolated from a marine sponge.</title>
        <authorList>
            <person name="Luo L."/>
            <person name="Zhuang L."/>
        </authorList>
    </citation>
    <scope>NUCLEOTIDE SEQUENCE [LARGE SCALE GENOMIC DNA]</scope>
    <source>
        <strain evidence="1 2">HN-E44</strain>
    </source>
</reference>
<dbReference type="Proteomes" id="UP000245962">
    <property type="component" value="Unassembled WGS sequence"/>
</dbReference>
<evidence type="ECO:0000313" key="1">
    <source>
        <dbReference type="EMBL" id="PVW16409.1"/>
    </source>
</evidence>
<protein>
    <recommendedName>
        <fullName evidence="3">Dnd system-associated protein 4</fullName>
    </recommendedName>
</protein>
<organism evidence="1 2">
    <name type="scientific">Marixanthomonas spongiae</name>
    <dbReference type="NCBI Taxonomy" id="2174845"/>
    <lineage>
        <taxon>Bacteria</taxon>
        <taxon>Pseudomonadati</taxon>
        <taxon>Bacteroidota</taxon>
        <taxon>Flavobacteriia</taxon>
        <taxon>Flavobacteriales</taxon>
        <taxon>Flavobacteriaceae</taxon>
        <taxon>Marixanthomonas</taxon>
    </lineage>
</organism>
<keyword evidence="2" id="KW-1185">Reference proteome</keyword>
<sequence length="159" mass="18596">MNAQEFKSLILSKRPRYAKSRIPVMEAFANKGQSKSEYSQFGPLYELYIYGFRLGLKKGLKLSLPPRNLTQDFLEIGKWKRDSSLVDFLLMIIFSHADEIGFDWNDLEDMEDKEINQVVSNIIEFIESYANGGLQYLQEEWENDNLINSSYLFVDLMNE</sequence>
<proteinExistence type="predicted"/>
<dbReference type="OrthoDB" id="1100311at2"/>
<evidence type="ECO:0000313" key="2">
    <source>
        <dbReference type="Proteomes" id="UP000245962"/>
    </source>
</evidence>
<accession>A0A2U0I5N8</accession>
<dbReference type="EMBL" id="QEHR01000002">
    <property type="protein sequence ID" value="PVW16409.1"/>
    <property type="molecule type" value="Genomic_DNA"/>
</dbReference>
<evidence type="ECO:0008006" key="3">
    <source>
        <dbReference type="Google" id="ProtNLM"/>
    </source>
</evidence>
<comment type="caution">
    <text evidence="1">The sequence shown here is derived from an EMBL/GenBank/DDBJ whole genome shotgun (WGS) entry which is preliminary data.</text>
</comment>
<name>A0A2U0I5N8_9FLAO</name>
<dbReference type="RefSeq" id="WP_116693428.1">
    <property type="nucleotide sequence ID" value="NZ_QEHR01000002.1"/>
</dbReference>
<dbReference type="AlphaFoldDB" id="A0A2U0I5N8"/>
<gene>
    <name evidence="1" type="ORF">DDV96_03890</name>
</gene>